<keyword evidence="2" id="KW-1185">Reference proteome</keyword>
<reference evidence="1 2" key="1">
    <citation type="submission" date="2019-04" db="EMBL/GenBank/DDBJ databases">
        <title>Novel bacteriophages capable of disrupting biofilms from clinical strains of Aeromonas hydrophila with intrinsic antibiotic resistance.</title>
        <authorList>
            <person name="Kabwe M."/>
            <person name="Brown T.L."/>
            <person name="Speirs L."/>
            <person name="Ku H."/>
            <person name="Leach M."/>
            <person name="Chan H.T."/>
            <person name="Petrovski S."/>
            <person name="Lock P."/>
            <person name="Tucci J."/>
        </authorList>
    </citation>
    <scope>NUCLEOTIDE SEQUENCE [LARGE SCALE GENOMIC DNA]</scope>
</reference>
<sequence length="53" mass="5931">MVAILFTFALLIALAVVIYTDSVIVKVMENYDEGGDIHQDLIDHIIDHMANND</sequence>
<dbReference type="Proteomes" id="UP000319466">
    <property type="component" value="Segment"/>
</dbReference>
<evidence type="ECO:0000313" key="2">
    <source>
        <dbReference type="Proteomes" id="UP000319466"/>
    </source>
</evidence>
<evidence type="ECO:0000313" key="1">
    <source>
        <dbReference type="EMBL" id="QDH46624.1"/>
    </source>
</evidence>
<proteinExistence type="predicted"/>
<dbReference type="EMBL" id="MK838112">
    <property type="protein sequence ID" value="QDH46624.1"/>
    <property type="molecule type" value="Genomic_DNA"/>
</dbReference>
<gene>
    <name evidence="1" type="ORF">LAh6_38</name>
</gene>
<protein>
    <submittedName>
        <fullName evidence="1">Uncharacterized protein</fullName>
    </submittedName>
</protein>
<accession>A0A514A020</accession>
<organism evidence="1 2">
    <name type="scientific">Aeromonas phage LAh_6</name>
    <dbReference type="NCBI Taxonomy" id="2591030"/>
    <lineage>
        <taxon>Viruses</taxon>
        <taxon>Duplodnaviria</taxon>
        <taxon>Heunggongvirae</taxon>
        <taxon>Uroviricota</taxon>
        <taxon>Caudoviricetes</taxon>
        <taxon>Grimontviridae</taxon>
        <taxon>Lahexavirus</taxon>
        <taxon>Lahexavirus LAh6</taxon>
    </lineage>
</organism>
<name>A0A514A020_9CAUD</name>